<evidence type="ECO:0000313" key="1">
    <source>
        <dbReference type="EMBL" id="KAH8007181.1"/>
    </source>
</evidence>
<reference evidence="1" key="1">
    <citation type="submission" date="2021-08" db="EMBL/GenBank/DDBJ databases">
        <title>The first chromosome-level gecko genome reveals the dynamic sex chromosomes of Neotropical dwarf geckos (Sphaerodactylidae: Sphaerodactylus).</title>
        <authorList>
            <person name="Pinto B.J."/>
            <person name="Keating S.E."/>
            <person name="Gamble T."/>
        </authorList>
    </citation>
    <scope>NUCLEOTIDE SEQUENCE</scope>
    <source>
        <strain evidence="1">TG3544</strain>
    </source>
</reference>
<gene>
    <name evidence="1" type="ORF">K3G42_018103</name>
</gene>
<dbReference type="EMBL" id="CM037619">
    <property type="protein sequence ID" value="KAH8007181.1"/>
    <property type="molecule type" value="Genomic_DNA"/>
</dbReference>
<protein>
    <submittedName>
        <fullName evidence="1">Uncharacterized protein</fullName>
    </submittedName>
</protein>
<keyword evidence="2" id="KW-1185">Reference proteome</keyword>
<dbReference type="Proteomes" id="UP000827872">
    <property type="component" value="Linkage Group LG06"/>
</dbReference>
<comment type="caution">
    <text evidence="1">The sequence shown here is derived from an EMBL/GenBank/DDBJ whole genome shotgun (WGS) entry which is preliminary data.</text>
</comment>
<organism evidence="1 2">
    <name type="scientific">Sphaerodactylus townsendi</name>
    <dbReference type="NCBI Taxonomy" id="933632"/>
    <lineage>
        <taxon>Eukaryota</taxon>
        <taxon>Metazoa</taxon>
        <taxon>Chordata</taxon>
        <taxon>Craniata</taxon>
        <taxon>Vertebrata</taxon>
        <taxon>Euteleostomi</taxon>
        <taxon>Lepidosauria</taxon>
        <taxon>Squamata</taxon>
        <taxon>Bifurcata</taxon>
        <taxon>Gekkota</taxon>
        <taxon>Sphaerodactylidae</taxon>
        <taxon>Sphaerodactylus</taxon>
    </lineage>
</organism>
<proteinExistence type="predicted"/>
<name>A0ACB8FP27_9SAUR</name>
<sequence length="466" mass="51576">MSHTHEHAVLAQENTDVVIAHKISENNEAVIRQHVPEDPPQNFVKGNITGKSFSVSWEPPTIVTGKFSYRVELYGPSGRILDNSTKDLKFSFNNLIPFTTYDVFVAAETSAGNVIESVDVDMINDNSLPSFMWNKIQTANELYEGSADNFPTEKPFSPVKFTRISSDDLPVVNGVSELHLVSALTTDTINLSAKQLSYLVKELQPFTQYSVAVSAFTIIGEGPPAILIVRTSEQVPSSVENINYKNISSSSILLYWDIPLNPNGKIIHYTVYAMELDTNKAFQMTTSNNSILITGLRKYTNYKMRVAASTTVGESALSEENDIFVTTPEDEPDSPPQDVETLEVTATEISLRWSPPEKPNGIIAYYEVMAFTHLGHGNQSSTPLFIRTAETGLKIYTDYTVEVSASTSKGEGVRSEPLNILTDEDAPTSPPRLLTVKLLSGVIVKLSWKSPLEPNGIILYYTVYVW</sequence>
<accession>A0ACB8FP27</accession>
<evidence type="ECO:0000313" key="2">
    <source>
        <dbReference type="Proteomes" id="UP000827872"/>
    </source>
</evidence>